<gene>
    <name evidence="2" type="ORF">KIPB_006610</name>
</gene>
<name>A0A9K3CX94_9EUKA</name>
<dbReference type="EMBL" id="BDIP01001721">
    <property type="protein sequence ID" value="GIQ85008.1"/>
    <property type="molecule type" value="Genomic_DNA"/>
</dbReference>
<feature type="signal peptide" evidence="1">
    <location>
        <begin position="1"/>
        <end position="29"/>
    </location>
</feature>
<proteinExistence type="predicted"/>
<keyword evidence="3" id="KW-1185">Reference proteome</keyword>
<evidence type="ECO:0000313" key="2">
    <source>
        <dbReference type="EMBL" id="GIQ85008.1"/>
    </source>
</evidence>
<reference evidence="2 3" key="1">
    <citation type="journal article" date="2018" name="PLoS ONE">
        <title>The draft genome of Kipferlia bialata reveals reductive genome evolution in fornicate parasites.</title>
        <authorList>
            <person name="Tanifuji G."/>
            <person name="Takabayashi S."/>
            <person name="Kume K."/>
            <person name="Takagi M."/>
            <person name="Nakayama T."/>
            <person name="Kamikawa R."/>
            <person name="Inagaki Y."/>
            <person name="Hashimoto T."/>
        </authorList>
    </citation>
    <scope>NUCLEOTIDE SEQUENCE [LARGE SCALE GENOMIC DNA]</scope>
    <source>
        <strain evidence="2">NY0173</strain>
    </source>
</reference>
<evidence type="ECO:0000313" key="3">
    <source>
        <dbReference type="Proteomes" id="UP000265618"/>
    </source>
</evidence>
<sequence length="446" mass="48215">MHIPQLQRVCLCILTVLVCMSCSACLCQARPTKAQAGMVVDAEAIRASVAMGEAYLEAAVKEDGSFVYLYDPETQQEVDDYNVVRHAGTVWSMARALRYLDTSSDGSPALAWHERADAMHRAADKMLDWMVPCVPGIDTALCMRNSKWVSKLGGNALALLALSEIGLLHLESPHLSDTTSVQYGVAHYTPYMHGLAAGILGCMDGQGGWDHHNFDCRKGTTKSGKCSFFAGEAALALCRYHSYSGDTDALEGAREAVTRIVADQDAALEASREKKEAEGVTPKYTMDHWVCIAMSYLNGVEPLPSYLTDHLREQAVLMQRGQRTSGRYLGGYQKPPAVCSSATRFEALVGAYSVLCADQTHTAGSAALCTGIRQTLARGSHFLVSSQYPAPRSVHTESTLVGALPPQDGQAFSAVGGWPSKQNDRQIRIDNVQHSMCALMGMAVLA</sequence>
<comment type="caution">
    <text evidence="2">The sequence shown here is derived from an EMBL/GenBank/DDBJ whole genome shotgun (WGS) entry which is preliminary data.</text>
</comment>
<feature type="chain" id="PRO_5039897545" evidence="1">
    <location>
        <begin position="30"/>
        <end position="446"/>
    </location>
</feature>
<evidence type="ECO:0000256" key="1">
    <source>
        <dbReference type="SAM" id="SignalP"/>
    </source>
</evidence>
<accession>A0A9K3CX94</accession>
<organism evidence="2 3">
    <name type="scientific">Kipferlia bialata</name>
    <dbReference type="NCBI Taxonomy" id="797122"/>
    <lineage>
        <taxon>Eukaryota</taxon>
        <taxon>Metamonada</taxon>
        <taxon>Carpediemonas-like organisms</taxon>
        <taxon>Kipferlia</taxon>
    </lineage>
</organism>
<protein>
    <submittedName>
        <fullName evidence="2">Uncharacterized protein</fullName>
    </submittedName>
</protein>
<keyword evidence="1" id="KW-0732">Signal</keyword>
<dbReference type="AlphaFoldDB" id="A0A9K3CX94"/>
<dbReference type="Proteomes" id="UP000265618">
    <property type="component" value="Unassembled WGS sequence"/>
</dbReference>